<dbReference type="PIRSF" id="PIRSF001430">
    <property type="entry name" value="tRNA_psdUrid_synth"/>
    <property type="match status" value="1"/>
</dbReference>
<name>A0A142CSK2_9EURY</name>
<dbReference type="InterPro" id="IPR020095">
    <property type="entry name" value="PsdUridine_synth_TruA_C"/>
</dbReference>
<dbReference type="SUPFAM" id="SSF55120">
    <property type="entry name" value="Pseudouridine synthase"/>
    <property type="match status" value="1"/>
</dbReference>
<dbReference type="GO" id="GO:0160147">
    <property type="term" value="F:tRNA pseudouridine(38-40) synthase activity"/>
    <property type="evidence" value="ECO:0007669"/>
    <property type="project" value="UniProtKB-EC"/>
</dbReference>
<dbReference type="OrthoDB" id="25720at2157"/>
<comment type="catalytic activity">
    <reaction evidence="4 7">
        <text>uridine(38/39/40) in tRNA = pseudouridine(38/39/40) in tRNA</text>
        <dbReference type="Rhea" id="RHEA:22376"/>
        <dbReference type="Rhea" id="RHEA-COMP:10085"/>
        <dbReference type="Rhea" id="RHEA-COMP:10087"/>
        <dbReference type="ChEBI" id="CHEBI:65314"/>
        <dbReference type="ChEBI" id="CHEBI:65315"/>
        <dbReference type="EC" id="5.4.99.12"/>
    </reaction>
</comment>
<keyword evidence="2 4" id="KW-0819">tRNA processing</keyword>
<dbReference type="InterPro" id="IPR020097">
    <property type="entry name" value="PsdUridine_synth_TruA_a/b_dom"/>
</dbReference>
<feature type="domain" description="Pseudouridine synthase I TruA alpha/beta" evidence="8">
    <location>
        <begin position="129"/>
        <end position="228"/>
    </location>
</feature>
<dbReference type="AlphaFoldDB" id="A0A142CSK2"/>
<dbReference type="GO" id="GO:0031119">
    <property type="term" value="P:tRNA pseudouridine synthesis"/>
    <property type="evidence" value="ECO:0007669"/>
    <property type="project" value="UniProtKB-UniRule"/>
</dbReference>
<gene>
    <name evidence="4" type="primary">truA</name>
    <name evidence="9" type="ORF">A0127_00500</name>
</gene>
<evidence type="ECO:0000256" key="7">
    <source>
        <dbReference type="RuleBase" id="RU003792"/>
    </source>
</evidence>
<evidence type="ECO:0000256" key="2">
    <source>
        <dbReference type="ARBA" id="ARBA00022694"/>
    </source>
</evidence>
<dbReference type="GeneID" id="27138980"/>
<protein>
    <recommendedName>
        <fullName evidence="4">tRNA pseudouridine synthase A</fullName>
        <ecNumber evidence="4">5.4.99.12</ecNumber>
    </recommendedName>
    <alternativeName>
        <fullName evidence="4">tRNA pseudouridine(38-40) synthase</fullName>
    </alternativeName>
    <alternativeName>
        <fullName evidence="4">tRNA pseudouridylate synthase I</fullName>
    </alternativeName>
    <alternativeName>
        <fullName evidence="4">tRNA-uridine isomerase I</fullName>
    </alternativeName>
</protein>
<dbReference type="InterPro" id="IPR020103">
    <property type="entry name" value="PsdUridine_synth_cat_dom_sf"/>
</dbReference>
<evidence type="ECO:0000256" key="3">
    <source>
        <dbReference type="ARBA" id="ARBA00023235"/>
    </source>
</evidence>
<dbReference type="PANTHER" id="PTHR11142:SF0">
    <property type="entry name" value="TRNA PSEUDOURIDINE SYNTHASE-LIKE 1"/>
    <property type="match status" value="1"/>
</dbReference>
<sequence>MKLALRVAYDGSAFYGFQRQPGVRTVEGELIKALQKLGIIDSPEENDFKGASRTDRGVSAFFNVVSFVPSGRPDLARPEVLNHHLSDVWVLGVAEVPDDFHPRFWARSKTYRYYLVNEGFDLSAMRECASLFVGRHDFSAFAKLEAGRDPIREVERVEIVERQGYIVIEVQGKSFLWEMVRRIVNALRFCGLGLLEAEEVESMLSGEYVKKIPPAPPEGLVLWHIEYPGIGFEGDEKGIKKARRDIFERYSRALTRAALFGDFLLEY</sequence>
<evidence type="ECO:0000256" key="6">
    <source>
        <dbReference type="PIRSR" id="PIRSR001430-2"/>
    </source>
</evidence>
<dbReference type="STRING" id="53952.A0127_00500"/>
<dbReference type="GO" id="GO:0003723">
    <property type="term" value="F:RNA binding"/>
    <property type="evidence" value="ECO:0007669"/>
    <property type="project" value="InterPro"/>
</dbReference>
<dbReference type="Gene3D" id="3.30.70.660">
    <property type="entry name" value="Pseudouridine synthase I, catalytic domain, C-terminal subdomain"/>
    <property type="match status" value="1"/>
</dbReference>
<dbReference type="EC" id="5.4.99.12" evidence="4"/>
<dbReference type="RefSeq" id="WP_062386461.1">
    <property type="nucleotide sequence ID" value="NZ_CP014750.1"/>
</dbReference>
<dbReference type="InterPro" id="IPR020094">
    <property type="entry name" value="TruA/RsuA/RluB/E/F_N"/>
</dbReference>
<dbReference type="InterPro" id="IPR001406">
    <property type="entry name" value="PsdUridine_synth_TruA"/>
</dbReference>
<evidence type="ECO:0000313" key="10">
    <source>
        <dbReference type="Proteomes" id="UP000073604"/>
    </source>
</evidence>
<keyword evidence="10" id="KW-1185">Reference proteome</keyword>
<evidence type="ECO:0000256" key="1">
    <source>
        <dbReference type="ARBA" id="ARBA00009375"/>
    </source>
</evidence>
<reference evidence="10" key="1">
    <citation type="submission" date="2016-03" db="EMBL/GenBank/DDBJ databases">
        <authorList>
            <person name="Oger P.M."/>
        </authorList>
    </citation>
    <scope>NUCLEOTIDE SEQUENCE [LARGE SCALE GENOMIC DNA]</scope>
    <source>
        <strain evidence="10">OG-1</strain>
    </source>
</reference>
<dbReference type="CDD" id="cd02866">
    <property type="entry name" value="PseudoU_synth_TruA_Archea"/>
    <property type="match status" value="1"/>
</dbReference>
<keyword evidence="3 4" id="KW-0413">Isomerase</keyword>
<feature type="binding site" evidence="4 6">
    <location>
        <position position="111"/>
    </location>
    <ligand>
        <name>substrate</name>
    </ligand>
</feature>
<evidence type="ECO:0000259" key="8">
    <source>
        <dbReference type="Pfam" id="PF01416"/>
    </source>
</evidence>
<organism evidence="9 10">
    <name type="scientific">Thermococcus peptonophilus</name>
    <dbReference type="NCBI Taxonomy" id="53952"/>
    <lineage>
        <taxon>Archaea</taxon>
        <taxon>Methanobacteriati</taxon>
        <taxon>Methanobacteriota</taxon>
        <taxon>Thermococci</taxon>
        <taxon>Thermococcales</taxon>
        <taxon>Thermococcaceae</taxon>
        <taxon>Thermococcus</taxon>
    </lineage>
</organism>
<feature type="active site" description="Nucleophile" evidence="4 5">
    <location>
        <position position="55"/>
    </location>
</feature>
<accession>A0A142CSK2</accession>
<dbReference type="EMBL" id="CP014750">
    <property type="protein sequence ID" value="AMQ17754.1"/>
    <property type="molecule type" value="Genomic_DNA"/>
</dbReference>
<evidence type="ECO:0000256" key="4">
    <source>
        <dbReference type="HAMAP-Rule" id="MF_00171"/>
    </source>
</evidence>
<comment type="function">
    <text evidence="4">Formation of pseudouridine at positions 38, 39 and 40 in the anticodon stem and loop of transfer RNAs.</text>
</comment>
<comment type="similarity">
    <text evidence="1 4 7">Belongs to the tRNA pseudouridine synthase TruA family.</text>
</comment>
<proteinExistence type="inferred from homology"/>
<dbReference type="Proteomes" id="UP000073604">
    <property type="component" value="Chromosome"/>
</dbReference>
<dbReference type="Pfam" id="PF01416">
    <property type="entry name" value="PseudoU_synth_1"/>
    <property type="match status" value="2"/>
</dbReference>
<dbReference type="KEGG" id="tpep:A0127_00500"/>
<evidence type="ECO:0000256" key="5">
    <source>
        <dbReference type="PIRSR" id="PIRSR001430-1"/>
    </source>
</evidence>
<dbReference type="NCBIfam" id="TIGR00071">
    <property type="entry name" value="hisT_truA"/>
    <property type="match status" value="1"/>
</dbReference>
<dbReference type="PANTHER" id="PTHR11142">
    <property type="entry name" value="PSEUDOURIDYLATE SYNTHASE"/>
    <property type="match status" value="1"/>
</dbReference>
<dbReference type="Gene3D" id="3.30.70.580">
    <property type="entry name" value="Pseudouridine synthase I, catalytic domain, N-terminal subdomain"/>
    <property type="match status" value="1"/>
</dbReference>
<feature type="domain" description="Pseudouridine synthase I TruA alpha/beta" evidence="8">
    <location>
        <begin position="8"/>
        <end position="104"/>
    </location>
</feature>
<evidence type="ECO:0000313" key="9">
    <source>
        <dbReference type="EMBL" id="AMQ17754.1"/>
    </source>
</evidence>
<comment type="caution">
    <text evidence="4">Lacks conserved residue(s) required for the propagation of feature annotation.</text>
</comment>
<dbReference type="FunFam" id="3.30.70.580:FF:000001">
    <property type="entry name" value="tRNA pseudouridine synthase A"/>
    <property type="match status" value="1"/>
</dbReference>
<dbReference type="HAMAP" id="MF_00171">
    <property type="entry name" value="TruA"/>
    <property type="match status" value="1"/>
</dbReference>